<reference evidence="11 12" key="1">
    <citation type="submission" date="2016-08" db="EMBL/GenBank/DDBJ databases">
        <title>A new outlook on sporulation: Clostridium algidixylanolyticum.</title>
        <authorList>
            <person name="Poppleton D.I."/>
            <person name="Gribaldo S."/>
        </authorList>
    </citation>
    <scope>NUCLEOTIDE SEQUENCE [LARGE SCALE GENOMIC DNA]</scope>
    <source>
        <strain evidence="11 12">SPL73</strain>
    </source>
</reference>
<evidence type="ECO:0000256" key="3">
    <source>
        <dbReference type="ARBA" id="ARBA00022643"/>
    </source>
</evidence>
<evidence type="ECO:0000256" key="4">
    <source>
        <dbReference type="ARBA" id="ARBA00022694"/>
    </source>
</evidence>
<accession>A0A419SVZ4</accession>
<keyword evidence="2 7" id="KW-0285">Flavoprotein</keyword>
<evidence type="ECO:0000256" key="2">
    <source>
        <dbReference type="ARBA" id="ARBA00022630"/>
    </source>
</evidence>
<evidence type="ECO:0000313" key="12">
    <source>
        <dbReference type="Proteomes" id="UP000284277"/>
    </source>
</evidence>
<keyword evidence="5" id="KW-0521">NADP</keyword>
<dbReference type="AlphaFoldDB" id="A0A419SVZ4"/>
<organism evidence="11 12">
    <name type="scientific">Lacrimispora algidixylanolytica</name>
    <dbReference type="NCBI Taxonomy" id="94868"/>
    <lineage>
        <taxon>Bacteria</taxon>
        <taxon>Bacillati</taxon>
        <taxon>Bacillota</taxon>
        <taxon>Clostridia</taxon>
        <taxon>Lachnospirales</taxon>
        <taxon>Lachnospiraceae</taxon>
        <taxon>Lacrimispora</taxon>
    </lineage>
</organism>
<evidence type="ECO:0000313" key="11">
    <source>
        <dbReference type="EMBL" id="RKD29398.1"/>
    </source>
</evidence>
<dbReference type="InterPro" id="IPR035587">
    <property type="entry name" value="DUS-like_FMN-bd"/>
</dbReference>
<keyword evidence="3 7" id="KW-0288">FMN</keyword>
<keyword evidence="6 7" id="KW-0560">Oxidoreductase</keyword>
<comment type="cofactor">
    <cofactor evidence="1 7 9">
        <name>FMN</name>
        <dbReference type="ChEBI" id="CHEBI:58210"/>
    </cofactor>
</comment>
<evidence type="ECO:0000256" key="6">
    <source>
        <dbReference type="ARBA" id="ARBA00023002"/>
    </source>
</evidence>
<dbReference type="EC" id="1.3.1.-" evidence="7"/>
<dbReference type="PIRSF" id="PIRSF006621">
    <property type="entry name" value="Dus"/>
    <property type="match status" value="1"/>
</dbReference>
<keyword evidence="12" id="KW-1185">Reference proteome</keyword>
<dbReference type="CDD" id="cd02801">
    <property type="entry name" value="DUS_like_FMN"/>
    <property type="match status" value="1"/>
</dbReference>
<sequence length="315" mass="36737">MKLYFAPMEGITGYIYRNAHHKYFKDIDVYFTPFIVPNQKRLFPSKEKNDILPEHNEGLKVIPQILTNKGDDFIWAARELSQYGYQEVNLNLGCPSATVVTKGKGSGFLSEPEKLDHFLDEIFSALDMKISIKTRIGKDHPDEFSHLIEIYNKYPMKELIIHPRVQKDFYKNQPNLPVFKEAFLSSKNPLCYNGNLFERKDYEMITSEFPTLDRVMMGRGLIANPGLAEEFRNGKKSNKERFRAFHDEVLSGYQKVISGDRNLLFKMKELWAYLIQSFDAGDKHVKKIRKAQNLFDYLSAVDALFRDLNLKWNIL</sequence>
<dbReference type="OrthoDB" id="9764501at2"/>
<proteinExistence type="inferred from homology"/>
<dbReference type="Proteomes" id="UP000284277">
    <property type="component" value="Unassembled WGS sequence"/>
</dbReference>
<dbReference type="InterPro" id="IPR013785">
    <property type="entry name" value="Aldolase_TIM"/>
</dbReference>
<gene>
    <name evidence="11" type="ORF">BET01_08615</name>
</gene>
<dbReference type="SUPFAM" id="SSF51395">
    <property type="entry name" value="FMN-linked oxidoreductases"/>
    <property type="match status" value="1"/>
</dbReference>
<dbReference type="GO" id="GO:0003723">
    <property type="term" value="F:RNA binding"/>
    <property type="evidence" value="ECO:0007669"/>
    <property type="project" value="TreeGrafter"/>
</dbReference>
<comment type="function">
    <text evidence="7">Catalyzes the synthesis of 5,6-dihydrouridine (D), a modified base found in the D-loop of most tRNAs, via the reduction of the C5-C6 double bond in target uridines.</text>
</comment>
<feature type="domain" description="DUS-like FMN-binding" evidence="10">
    <location>
        <begin position="5"/>
        <end position="257"/>
    </location>
</feature>
<evidence type="ECO:0000256" key="1">
    <source>
        <dbReference type="ARBA" id="ARBA00001917"/>
    </source>
</evidence>
<evidence type="ECO:0000256" key="9">
    <source>
        <dbReference type="PIRSR" id="PIRSR006621-2"/>
    </source>
</evidence>
<dbReference type="Gene3D" id="3.20.20.70">
    <property type="entry name" value="Aldolase class I"/>
    <property type="match status" value="1"/>
</dbReference>
<dbReference type="InterPro" id="IPR018517">
    <property type="entry name" value="tRNA_hU_synthase_CS"/>
</dbReference>
<keyword evidence="9" id="KW-0547">Nucleotide-binding</keyword>
<protein>
    <recommendedName>
        <fullName evidence="7">tRNA-dihydrouridine synthase</fullName>
        <ecNumber evidence="7">1.3.1.-</ecNumber>
    </recommendedName>
</protein>
<comment type="caution">
    <text evidence="11">The sequence shown here is derived from an EMBL/GenBank/DDBJ whole genome shotgun (WGS) entry which is preliminary data.</text>
</comment>
<dbReference type="Pfam" id="PF01207">
    <property type="entry name" value="Dus"/>
    <property type="match status" value="1"/>
</dbReference>
<dbReference type="InterPro" id="IPR001269">
    <property type="entry name" value="DUS_fam"/>
</dbReference>
<dbReference type="GO" id="GO:0017150">
    <property type="term" value="F:tRNA dihydrouridine synthase activity"/>
    <property type="evidence" value="ECO:0007669"/>
    <property type="project" value="InterPro"/>
</dbReference>
<evidence type="ECO:0000256" key="5">
    <source>
        <dbReference type="ARBA" id="ARBA00022857"/>
    </source>
</evidence>
<dbReference type="RefSeq" id="WP_120198232.1">
    <property type="nucleotide sequence ID" value="NZ_MCIA01000032.1"/>
</dbReference>
<dbReference type="GO" id="GO:0050660">
    <property type="term" value="F:flavin adenine dinucleotide binding"/>
    <property type="evidence" value="ECO:0007669"/>
    <property type="project" value="InterPro"/>
</dbReference>
<dbReference type="EMBL" id="MCIA01000032">
    <property type="protein sequence ID" value="RKD29398.1"/>
    <property type="molecule type" value="Genomic_DNA"/>
</dbReference>
<evidence type="ECO:0000256" key="7">
    <source>
        <dbReference type="PIRNR" id="PIRNR006621"/>
    </source>
</evidence>
<dbReference type="PANTHER" id="PTHR45846">
    <property type="entry name" value="TRNA-DIHYDROURIDINE(47) SYNTHASE [NAD(P)(+)]-LIKE"/>
    <property type="match status" value="1"/>
</dbReference>
<feature type="binding site" evidence="9">
    <location>
        <position position="133"/>
    </location>
    <ligand>
        <name>FMN</name>
        <dbReference type="ChEBI" id="CHEBI:58210"/>
    </ligand>
</feature>
<feature type="active site" description="Proton donor" evidence="8">
    <location>
        <position position="94"/>
    </location>
</feature>
<feature type="binding site" evidence="9">
    <location>
        <begin position="218"/>
        <end position="219"/>
    </location>
    <ligand>
        <name>FMN</name>
        <dbReference type="ChEBI" id="CHEBI:58210"/>
    </ligand>
</feature>
<keyword evidence="4 7" id="KW-0819">tRNA processing</keyword>
<evidence type="ECO:0000259" key="10">
    <source>
        <dbReference type="Pfam" id="PF01207"/>
    </source>
</evidence>
<feature type="binding site" evidence="9">
    <location>
        <position position="64"/>
    </location>
    <ligand>
        <name>FMN</name>
        <dbReference type="ChEBI" id="CHEBI:58210"/>
    </ligand>
</feature>
<feature type="binding site" evidence="9">
    <location>
        <position position="162"/>
    </location>
    <ligand>
        <name>FMN</name>
        <dbReference type="ChEBI" id="CHEBI:58210"/>
    </ligand>
</feature>
<comment type="similarity">
    <text evidence="7">Belongs to the dus family.</text>
</comment>
<dbReference type="PROSITE" id="PS01136">
    <property type="entry name" value="UPF0034"/>
    <property type="match status" value="1"/>
</dbReference>
<name>A0A419SVZ4_9FIRM</name>
<dbReference type="PANTHER" id="PTHR45846:SF1">
    <property type="entry name" value="TRNA-DIHYDROURIDINE(47) SYNTHASE [NAD(P)(+)]-LIKE"/>
    <property type="match status" value="1"/>
</dbReference>
<evidence type="ECO:0000256" key="8">
    <source>
        <dbReference type="PIRSR" id="PIRSR006621-1"/>
    </source>
</evidence>